<gene>
    <name evidence="8" type="ORF">PHYSODRAFT_410384</name>
</gene>
<evidence type="ECO:0000313" key="8">
    <source>
        <dbReference type="EMBL" id="EGZ12591.1"/>
    </source>
</evidence>
<evidence type="ECO:0000256" key="3">
    <source>
        <dbReference type="ARBA" id="ARBA00022722"/>
    </source>
</evidence>
<organism evidence="8 9">
    <name type="scientific">Phytophthora sojae (strain P6497)</name>
    <name type="common">Soybean stem and root rot agent</name>
    <name type="synonym">Phytophthora megasperma f. sp. glycines</name>
    <dbReference type="NCBI Taxonomy" id="1094619"/>
    <lineage>
        <taxon>Eukaryota</taxon>
        <taxon>Sar</taxon>
        <taxon>Stramenopiles</taxon>
        <taxon>Oomycota</taxon>
        <taxon>Peronosporomycetes</taxon>
        <taxon>Peronosporales</taxon>
        <taxon>Peronosporaceae</taxon>
        <taxon>Phytophthora</taxon>
    </lineage>
</organism>
<dbReference type="AlphaFoldDB" id="G4ZXM8"/>
<dbReference type="InParanoid" id="G4ZXM8"/>
<dbReference type="Pfam" id="PF17917">
    <property type="entry name" value="RT_RNaseH"/>
    <property type="match status" value="1"/>
</dbReference>
<dbReference type="KEGG" id="psoj:PHYSODRAFT_410384"/>
<dbReference type="EMBL" id="JH159157">
    <property type="protein sequence ID" value="EGZ12591.1"/>
    <property type="molecule type" value="Genomic_DNA"/>
</dbReference>
<feature type="non-terminal residue" evidence="8">
    <location>
        <position position="1"/>
    </location>
</feature>
<evidence type="ECO:0000256" key="6">
    <source>
        <dbReference type="ARBA" id="ARBA00022918"/>
    </source>
</evidence>
<dbReference type="GO" id="GO:0003964">
    <property type="term" value="F:RNA-directed DNA polymerase activity"/>
    <property type="evidence" value="ECO:0007669"/>
    <property type="project" value="UniProtKB-KW"/>
</dbReference>
<keyword evidence="3" id="KW-0540">Nuclease</keyword>
<evidence type="ECO:0000256" key="1">
    <source>
        <dbReference type="ARBA" id="ARBA00022679"/>
    </source>
</evidence>
<reference evidence="8 9" key="1">
    <citation type="journal article" date="2006" name="Science">
        <title>Phytophthora genome sequences uncover evolutionary origins and mechanisms of pathogenesis.</title>
        <authorList>
            <person name="Tyler B.M."/>
            <person name="Tripathy S."/>
            <person name="Zhang X."/>
            <person name="Dehal P."/>
            <person name="Jiang R.H."/>
            <person name="Aerts A."/>
            <person name="Arredondo F.D."/>
            <person name="Baxter L."/>
            <person name="Bensasson D."/>
            <person name="Beynon J.L."/>
            <person name="Chapman J."/>
            <person name="Damasceno C.M."/>
            <person name="Dorrance A.E."/>
            <person name="Dou D."/>
            <person name="Dickerman A.W."/>
            <person name="Dubchak I.L."/>
            <person name="Garbelotto M."/>
            <person name="Gijzen M."/>
            <person name="Gordon S.G."/>
            <person name="Govers F."/>
            <person name="Grunwald N.J."/>
            <person name="Huang W."/>
            <person name="Ivors K.L."/>
            <person name="Jones R.W."/>
            <person name="Kamoun S."/>
            <person name="Krampis K."/>
            <person name="Lamour K.H."/>
            <person name="Lee M.K."/>
            <person name="McDonald W.H."/>
            <person name="Medina M."/>
            <person name="Meijer H.J."/>
            <person name="Nordberg E.K."/>
            <person name="Maclean D.J."/>
            <person name="Ospina-Giraldo M.D."/>
            <person name="Morris P.F."/>
            <person name="Phuntumart V."/>
            <person name="Putnam N.H."/>
            <person name="Rash S."/>
            <person name="Rose J.K."/>
            <person name="Sakihama Y."/>
            <person name="Salamov A.A."/>
            <person name="Savidor A."/>
            <person name="Scheuring C.F."/>
            <person name="Smith B.M."/>
            <person name="Sobral B.W."/>
            <person name="Terry A."/>
            <person name="Torto-Alalibo T.A."/>
            <person name="Win J."/>
            <person name="Xu Z."/>
            <person name="Zhang H."/>
            <person name="Grigoriev I.V."/>
            <person name="Rokhsar D.S."/>
            <person name="Boore J.L."/>
        </authorList>
    </citation>
    <scope>NUCLEOTIDE SEQUENCE [LARGE SCALE GENOMIC DNA]</scope>
    <source>
        <strain evidence="8 9">P6497</strain>
    </source>
</reference>
<sequence length="94" mass="10630">EQAHELLICQGGVFRGAQVHWSVVEKESYPVVRACISLDYILEREGGFKAFCDHSNLIQIFSPSEDVKKHTRGKLLRWALRICDTRLSISTANG</sequence>
<keyword evidence="9" id="KW-1185">Reference proteome</keyword>
<dbReference type="GO" id="GO:0016787">
    <property type="term" value="F:hydrolase activity"/>
    <property type="evidence" value="ECO:0007669"/>
    <property type="project" value="UniProtKB-KW"/>
</dbReference>
<keyword evidence="6" id="KW-0695">RNA-directed DNA polymerase</keyword>
<proteinExistence type="predicted"/>
<name>G4ZXM8_PHYSP</name>
<evidence type="ECO:0000256" key="2">
    <source>
        <dbReference type="ARBA" id="ARBA00022695"/>
    </source>
</evidence>
<evidence type="ECO:0000256" key="4">
    <source>
        <dbReference type="ARBA" id="ARBA00022759"/>
    </source>
</evidence>
<evidence type="ECO:0000313" key="9">
    <source>
        <dbReference type="Proteomes" id="UP000002640"/>
    </source>
</evidence>
<feature type="domain" description="Reverse transcriptase RNase H-like" evidence="7">
    <location>
        <begin position="11"/>
        <end position="81"/>
    </location>
</feature>
<keyword evidence="5" id="KW-0378">Hydrolase</keyword>
<keyword evidence="1" id="KW-0808">Transferase</keyword>
<dbReference type="InterPro" id="IPR041373">
    <property type="entry name" value="RT_RNaseH"/>
</dbReference>
<feature type="non-terminal residue" evidence="8">
    <location>
        <position position="94"/>
    </location>
</feature>
<protein>
    <recommendedName>
        <fullName evidence="7">Reverse transcriptase RNase H-like domain-containing protein</fullName>
    </recommendedName>
</protein>
<dbReference type="Proteomes" id="UP000002640">
    <property type="component" value="Unassembled WGS sequence"/>
</dbReference>
<keyword evidence="2" id="KW-0548">Nucleotidyltransferase</keyword>
<keyword evidence="4" id="KW-0255">Endonuclease</keyword>
<dbReference type="GO" id="GO:0004519">
    <property type="term" value="F:endonuclease activity"/>
    <property type="evidence" value="ECO:0007669"/>
    <property type="project" value="UniProtKB-KW"/>
</dbReference>
<evidence type="ECO:0000259" key="7">
    <source>
        <dbReference type="Pfam" id="PF17917"/>
    </source>
</evidence>
<accession>G4ZXM8</accession>
<dbReference type="GeneID" id="20651658"/>
<dbReference type="RefSeq" id="XP_009532924.1">
    <property type="nucleotide sequence ID" value="XM_009534629.1"/>
</dbReference>
<evidence type="ECO:0000256" key="5">
    <source>
        <dbReference type="ARBA" id="ARBA00022801"/>
    </source>
</evidence>